<dbReference type="Pfam" id="PF08345">
    <property type="entry name" value="YscJ_FliF_C"/>
    <property type="match status" value="1"/>
</dbReference>
<keyword evidence="6 11" id="KW-1133">Transmembrane helix</keyword>
<gene>
    <name evidence="14" type="primary">fliF</name>
    <name evidence="14" type="ORF">ACFOD4_13900</name>
</gene>
<keyword evidence="4" id="KW-1003">Cell membrane</keyword>
<feature type="transmembrane region" description="Helical" evidence="11">
    <location>
        <begin position="28"/>
        <end position="46"/>
    </location>
</feature>
<dbReference type="Pfam" id="PF01514">
    <property type="entry name" value="YscJ_FliF"/>
    <property type="match status" value="1"/>
</dbReference>
<comment type="subcellular location">
    <subcellularLocation>
        <location evidence="1 9">Bacterial flagellum basal body</location>
    </subcellularLocation>
    <subcellularLocation>
        <location evidence="2">Cell membrane</location>
        <topology evidence="2">Multi-pass membrane protein</topology>
    </subcellularLocation>
</comment>
<organism evidence="14 15">
    <name type="scientific">Teichococcus globiformis</name>
    <dbReference type="NCBI Taxonomy" id="2307229"/>
    <lineage>
        <taxon>Bacteria</taxon>
        <taxon>Pseudomonadati</taxon>
        <taxon>Pseudomonadota</taxon>
        <taxon>Alphaproteobacteria</taxon>
        <taxon>Acetobacterales</taxon>
        <taxon>Roseomonadaceae</taxon>
        <taxon>Roseomonas</taxon>
    </lineage>
</organism>
<feature type="domain" description="Flagellar M-ring C-terminal" evidence="13">
    <location>
        <begin position="254"/>
        <end position="413"/>
    </location>
</feature>
<dbReference type="InterPro" id="IPR013556">
    <property type="entry name" value="Flag_M-ring_C"/>
</dbReference>
<accession>A0ABV7G561</accession>
<comment type="similarity">
    <text evidence="3 9">Belongs to the FliF family.</text>
</comment>
<dbReference type="Gene3D" id="3.30.300.30">
    <property type="match status" value="1"/>
</dbReference>
<dbReference type="InterPro" id="IPR045851">
    <property type="entry name" value="AMP-bd_C_sf"/>
</dbReference>
<comment type="function">
    <text evidence="9">The M ring may be actively involved in energy transduction.</text>
</comment>
<name>A0ABV7G561_9PROT</name>
<evidence type="ECO:0000313" key="14">
    <source>
        <dbReference type="EMBL" id="MFC3126157.1"/>
    </source>
</evidence>
<dbReference type="PRINTS" id="PR01009">
    <property type="entry name" value="FLGMRINGFLIF"/>
</dbReference>
<feature type="transmembrane region" description="Helical" evidence="11">
    <location>
        <begin position="437"/>
        <end position="455"/>
    </location>
</feature>
<evidence type="ECO:0000256" key="8">
    <source>
        <dbReference type="ARBA" id="ARBA00023143"/>
    </source>
</evidence>
<evidence type="ECO:0000256" key="3">
    <source>
        <dbReference type="ARBA" id="ARBA00007971"/>
    </source>
</evidence>
<dbReference type="InterPro" id="IPR000067">
    <property type="entry name" value="FlgMring_FliF"/>
</dbReference>
<protein>
    <recommendedName>
        <fullName evidence="9">Flagellar M-ring protein</fullName>
    </recommendedName>
</protein>
<comment type="caution">
    <text evidence="14">The sequence shown here is derived from an EMBL/GenBank/DDBJ whole genome shotgun (WGS) entry which is preliminary data.</text>
</comment>
<evidence type="ECO:0000256" key="11">
    <source>
        <dbReference type="SAM" id="Phobius"/>
    </source>
</evidence>
<dbReference type="InterPro" id="IPR006182">
    <property type="entry name" value="FliF_N_dom"/>
</dbReference>
<dbReference type="PIRSF" id="PIRSF004862">
    <property type="entry name" value="FliF"/>
    <property type="match status" value="1"/>
</dbReference>
<dbReference type="Proteomes" id="UP001595593">
    <property type="component" value="Unassembled WGS sequence"/>
</dbReference>
<dbReference type="NCBIfam" id="TIGR00206">
    <property type="entry name" value="fliF"/>
    <property type="match status" value="1"/>
</dbReference>
<keyword evidence="5 11" id="KW-0812">Transmembrane</keyword>
<evidence type="ECO:0000256" key="5">
    <source>
        <dbReference type="ARBA" id="ARBA00022692"/>
    </source>
</evidence>
<dbReference type="PANTHER" id="PTHR30046:SF0">
    <property type="entry name" value="FLAGELLAR M-RING PROTEIN"/>
    <property type="match status" value="1"/>
</dbReference>
<evidence type="ECO:0000313" key="15">
    <source>
        <dbReference type="Proteomes" id="UP001595593"/>
    </source>
</evidence>
<evidence type="ECO:0000256" key="6">
    <source>
        <dbReference type="ARBA" id="ARBA00022989"/>
    </source>
</evidence>
<evidence type="ECO:0000256" key="7">
    <source>
        <dbReference type="ARBA" id="ARBA00023136"/>
    </source>
</evidence>
<evidence type="ECO:0000256" key="1">
    <source>
        <dbReference type="ARBA" id="ARBA00004117"/>
    </source>
</evidence>
<feature type="domain" description="Flagellar M-ring N-terminal" evidence="12">
    <location>
        <begin position="54"/>
        <end position="223"/>
    </location>
</feature>
<dbReference type="EMBL" id="JBHRTN010000014">
    <property type="protein sequence ID" value="MFC3126157.1"/>
    <property type="molecule type" value="Genomic_DNA"/>
</dbReference>
<sequence length="532" mass="55771">MQQVRTLGPGFDLGGLGNTVKRLGPAKIGAIAAVGLAVLLGVGYVARSTGTPAGLLYAGLESADAGRIAARLEELKIPVDARGDGSIMVPADQVARLRMQLAAEGLPRQGGAGYELLDQASPMQMTSFMQRVQRLRALEGELARTIITMRGVRAARVHIVMPERESFSRDAPSPTASVTVTTHNNQRLGAAQAAAIRLLVAGAVPRLHQEDVSVVDPTGVVLAADGGTGAAAGRIGEMRANQEHALQKAVLDLLEPIVGRGKVRAVAAVEIEGARIVAREETFDPLGQVERGRQVQTEQENSEDGRGQAPVTVGQNLPNQQVNNNANRSASNSQRNNETINYEISSKIEETTREPGAVKRVSVAVIVDGLTDAAGQAQPRSKEELDRLAALVRSAVGFSEKRGDTVTVDTLRFLPEEGPGTLISADAGGVTLSGAQMALLGGGLMVAAGGSAFMMRRRRQRRIAEEAAAAEAAAAAALAAAQAEAMDEAIATVGQDIQIRLSSLNALHDIIDNRPDEALAVVRNWIEEGTPG</sequence>
<dbReference type="InterPro" id="IPR043427">
    <property type="entry name" value="YscJ/FliF"/>
</dbReference>
<dbReference type="RefSeq" id="WP_379597319.1">
    <property type="nucleotide sequence ID" value="NZ_JBHRTN010000014.1"/>
</dbReference>
<keyword evidence="15" id="KW-1185">Reference proteome</keyword>
<feature type="compositionally biased region" description="Low complexity" evidence="10">
    <location>
        <begin position="319"/>
        <end position="337"/>
    </location>
</feature>
<keyword evidence="14" id="KW-0969">Cilium</keyword>
<reference evidence="15" key="1">
    <citation type="journal article" date="2019" name="Int. J. Syst. Evol. Microbiol.">
        <title>The Global Catalogue of Microorganisms (GCM) 10K type strain sequencing project: providing services to taxonomists for standard genome sequencing and annotation.</title>
        <authorList>
            <consortium name="The Broad Institute Genomics Platform"/>
            <consortium name="The Broad Institute Genome Sequencing Center for Infectious Disease"/>
            <person name="Wu L."/>
            <person name="Ma J."/>
        </authorList>
    </citation>
    <scope>NUCLEOTIDE SEQUENCE [LARGE SCALE GENOMIC DNA]</scope>
    <source>
        <strain evidence="15">KCTC 52094</strain>
    </source>
</reference>
<evidence type="ECO:0000259" key="13">
    <source>
        <dbReference type="Pfam" id="PF08345"/>
    </source>
</evidence>
<keyword evidence="7 11" id="KW-0472">Membrane</keyword>
<evidence type="ECO:0000256" key="4">
    <source>
        <dbReference type="ARBA" id="ARBA00022475"/>
    </source>
</evidence>
<dbReference type="PANTHER" id="PTHR30046">
    <property type="entry name" value="FLAGELLAR M-RING PROTEIN"/>
    <property type="match status" value="1"/>
</dbReference>
<evidence type="ECO:0000259" key="12">
    <source>
        <dbReference type="Pfam" id="PF01514"/>
    </source>
</evidence>
<evidence type="ECO:0000256" key="9">
    <source>
        <dbReference type="PIRNR" id="PIRNR004862"/>
    </source>
</evidence>
<evidence type="ECO:0000256" key="10">
    <source>
        <dbReference type="SAM" id="MobiDB-lite"/>
    </source>
</evidence>
<keyword evidence="8 9" id="KW-0975">Bacterial flagellum</keyword>
<feature type="region of interest" description="Disordered" evidence="10">
    <location>
        <begin position="287"/>
        <end position="338"/>
    </location>
</feature>
<keyword evidence="14" id="KW-0966">Cell projection</keyword>
<proteinExistence type="inferred from homology"/>
<keyword evidence="14" id="KW-0282">Flagellum</keyword>
<evidence type="ECO:0000256" key="2">
    <source>
        <dbReference type="ARBA" id="ARBA00004651"/>
    </source>
</evidence>